<proteinExistence type="predicted"/>
<gene>
    <name evidence="1" type="ORF">RIF29_11698</name>
</gene>
<evidence type="ECO:0000313" key="2">
    <source>
        <dbReference type="Proteomes" id="UP001372338"/>
    </source>
</evidence>
<sequence>MMIHAFIDHLLGFFLNRMYQDQSDLTSSHESNNYNSFRFSQIPYPCPNHHRQCTILKLLLRPTEVCNPSAE</sequence>
<organism evidence="1 2">
    <name type="scientific">Crotalaria pallida</name>
    <name type="common">Smooth rattlebox</name>
    <name type="synonym">Crotalaria striata</name>
    <dbReference type="NCBI Taxonomy" id="3830"/>
    <lineage>
        <taxon>Eukaryota</taxon>
        <taxon>Viridiplantae</taxon>
        <taxon>Streptophyta</taxon>
        <taxon>Embryophyta</taxon>
        <taxon>Tracheophyta</taxon>
        <taxon>Spermatophyta</taxon>
        <taxon>Magnoliopsida</taxon>
        <taxon>eudicotyledons</taxon>
        <taxon>Gunneridae</taxon>
        <taxon>Pentapetalae</taxon>
        <taxon>rosids</taxon>
        <taxon>fabids</taxon>
        <taxon>Fabales</taxon>
        <taxon>Fabaceae</taxon>
        <taxon>Papilionoideae</taxon>
        <taxon>50 kb inversion clade</taxon>
        <taxon>genistoids sensu lato</taxon>
        <taxon>core genistoids</taxon>
        <taxon>Crotalarieae</taxon>
        <taxon>Crotalaria</taxon>
    </lineage>
</organism>
<keyword evidence="2" id="KW-1185">Reference proteome</keyword>
<name>A0AAN9P126_CROPI</name>
<accession>A0AAN9P126</accession>
<protein>
    <submittedName>
        <fullName evidence="1">Uncharacterized protein</fullName>
    </submittedName>
</protein>
<evidence type="ECO:0000313" key="1">
    <source>
        <dbReference type="EMBL" id="KAK7282711.1"/>
    </source>
</evidence>
<reference evidence="1 2" key="1">
    <citation type="submission" date="2024-01" db="EMBL/GenBank/DDBJ databases">
        <title>The genomes of 5 underutilized Papilionoideae crops provide insights into root nodulation and disease resistanc.</title>
        <authorList>
            <person name="Yuan L."/>
        </authorList>
    </citation>
    <scope>NUCLEOTIDE SEQUENCE [LARGE SCALE GENOMIC DNA]</scope>
    <source>
        <strain evidence="1">ZHUSHIDOU_FW_LH</strain>
        <tissue evidence="1">Leaf</tissue>
    </source>
</reference>
<dbReference type="Proteomes" id="UP001372338">
    <property type="component" value="Unassembled WGS sequence"/>
</dbReference>
<dbReference type="EMBL" id="JAYWIO010000002">
    <property type="protein sequence ID" value="KAK7282711.1"/>
    <property type="molecule type" value="Genomic_DNA"/>
</dbReference>
<comment type="caution">
    <text evidence="1">The sequence shown here is derived from an EMBL/GenBank/DDBJ whole genome shotgun (WGS) entry which is preliminary data.</text>
</comment>
<dbReference type="AlphaFoldDB" id="A0AAN9P126"/>